<dbReference type="Gene3D" id="3.30.50.10">
    <property type="entry name" value="Erythroid Transcription Factor GATA-1, subunit A"/>
    <property type="match status" value="1"/>
</dbReference>
<dbReference type="PROSITE" id="PS00031">
    <property type="entry name" value="NUCLEAR_REC_DBD_1"/>
    <property type="match status" value="1"/>
</dbReference>
<evidence type="ECO:0000256" key="7">
    <source>
        <dbReference type="ARBA" id="ARBA00023163"/>
    </source>
</evidence>
<keyword evidence="9" id="KW-0539">Nucleus</keyword>
<keyword evidence="8" id="KW-0675">Receptor</keyword>
<keyword evidence="4" id="KW-0862">Zinc</keyword>
<dbReference type="InterPro" id="IPR035500">
    <property type="entry name" value="NHR-like_dom_sf"/>
</dbReference>
<keyword evidence="3" id="KW-0863">Zinc-finger</keyword>
<dbReference type="WBParaSite" id="ALUE_0000688601-mRNA-1">
    <property type="protein sequence ID" value="ALUE_0000688601-mRNA-1"/>
    <property type="gene ID" value="ALUE_0000688601"/>
</dbReference>
<dbReference type="PROSITE" id="PS51030">
    <property type="entry name" value="NUCLEAR_REC_DBD_2"/>
    <property type="match status" value="1"/>
</dbReference>
<dbReference type="AlphaFoldDB" id="A0A0M3HVC9"/>
<evidence type="ECO:0000256" key="9">
    <source>
        <dbReference type="ARBA" id="ARBA00023242"/>
    </source>
</evidence>
<dbReference type="PROSITE" id="PS51257">
    <property type="entry name" value="PROKAR_LIPOPROTEIN"/>
    <property type="match status" value="1"/>
</dbReference>
<feature type="domain" description="Nuclear receptor" evidence="10">
    <location>
        <begin position="86"/>
        <end position="161"/>
    </location>
</feature>
<dbReference type="GO" id="GO:0003700">
    <property type="term" value="F:DNA-binding transcription factor activity"/>
    <property type="evidence" value="ECO:0007669"/>
    <property type="project" value="InterPro"/>
</dbReference>
<evidence type="ECO:0000256" key="3">
    <source>
        <dbReference type="ARBA" id="ARBA00022771"/>
    </source>
</evidence>
<comment type="similarity">
    <text evidence="1">Belongs to the nuclear hormone receptor family.</text>
</comment>
<name>A0A0M3HVC9_ASCLU</name>
<protein>
    <submittedName>
        <fullName evidence="12">Nuclear receptor domain-containing protein</fullName>
    </submittedName>
</protein>
<dbReference type="InterPro" id="IPR013088">
    <property type="entry name" value="Znf_NHR/GATA"/>
</dbReference>
<evidence type="ECO:0000259" key="10">
    <source>
        <dbReference type="PROSITE" id="PS51030"/>
    </source>
</evidence>
<dbReference type="PANTHER" id="PTHR24083">
    <property type="entry name" value="NUCLEAR HORMONE RECEPTOR"/>
    <property type="match status" value="1"/>
</dbReference>
<organism evidence="11 12">
    <name type="scientific">Ascaris lumbricoides</name>
    <name type="common">Giant roundworm</name>
    <dbReference type="NCBI Taxonomy" id="6252"/>
    <lineage>
        <taxon>Eukaryota</taxon>
        <taxon>Metazoa</taxon>
        <taxon>Ecdysozoa</taxon>
        <taxon>Nematoda</taxon>
        <taxon>Chromadorea</taxon>
        <taxon>Rhabditida</taxon>
        <taxon>Spirurina</taxon>
        <taxon>Ascaridomorpha</taxon>
        <taxon>Ascaridoidea</taxon>
        <taxon>Ascarididae</taxon>
        <taxon>Ascaris</taxon>
    </lineage>
</organism>
<evidence type="ECO:0000313" key="11">
    <source>
        <dbReference type="Proteomes" id="UP000036681"/>
    </source>
</evidence>
<dbReference type="InterPro" id="IPR050274">
    <property type="entry name" value="Nuclear_hormone_rcpt_NR2"/>
</dbReference>
<dbReference type="GO" id="GO:0043565">
    <property type="term" value="F:sequence-specific DNA binding"/>
    <property type="evidence" value="ECO:0007669"/>
    <property type="project" value="InterPro"/>
</dbReference>
<dbReference type="GO" id="GO:0008270">
    <property type="term" value="F:zinc ion binding"/>
    <property type="evidence" value="ECO:0007669"/>
    <property type="project" value="UniProtKB-KW"/>
</dbReference>
<reference evidence="12" key="1">
    <citation type="submission" date="2017-02" db="UniProtKB">
        <authorList>
            <consortium name="WormBaseParasite"/>
        </authorList>
    </citation>
    <scope>IDENTIFICATION</scope>
</reference>
<dbReference type="SUPFAM" id="SSF57716">
    <property type="entry name" value="Glucocorticoid receptor-like (DNA-binding domain)"/>
    <property type="match status" value="1"/>
</dbReference>
<proteinExistence type="inferred from homology"/>
<keyword evidence="6" id="KW-0238">DNA-binding</keyword>
<evidence type="ECO:0000256" key="8">
    <source>
        <dbReference type="ARBA" id="ARBA00023170"/>
    </source>
</evidence>
<accession>A0A0M3HVC9</accession>
<dbReference type="FunFam" id="3.30.50.10:FF:000056">
    <property type="entry name" value="Peroxisome proliferator-activated receptor gamma"/>
    <property type="match status" value="1"/>
</dbReference>
<dbReference type="PRINTS" id="PR00047">
    <property type="entry name" value="STROIDFINGER"/>
</dbReference>
<evidence type="ECO:0000256" key="6">
    <source>
        <dbReference type="ARBA" id="ARBA00023125"/>
    </source>
</evidence>
<evidence type="ECO:0000313" key="12">
    <source>
        <dbReference type="WBParaSite" id="ALUE_0000688601-mRNA-1"/>
    </source>
</evidence>
<evidence type="ECO:0000256" key="5">
    <source>
        <dbReference type="ARBA" id="ARBA00023015"/>
    </source>
</evidence>
<dbReference type="Pfam" id="PF00105">
    <property type="entry name" value="zf-C4"/>
    <property type="match status" value="1"/>
</dbReference>
<dbReference type="InterPro" id="IPR001628">
    <property type="entry name" value="Znf_hrmn_rcpt"/>
</dbReference>
<keyword evidence="2" id="KW-0479">Metal-binding</keyword>
<evidence type="ECO:0000256" key="4">
    <source>
        <dbReference type="ARBA" id="ARBA00022833"/>
    </source>
</evidence>
<keyword evidence="11" id="KW-1185">Reference proteome</keyword>
<dbReference type="CDD" id="cd07164">
    <property type="entry name" value="NR_DBD_PNR_like_1"/>
    <property type="match status" value="1"/>
</dbReference>
<evidence type="ECO:0000256" key="1">
    <source>
        <dbReference type="ARBA" id="ARBA00005993"/>
    </source>
</evidence>
<evidence type="ECO:0000256" key="2">
    <source>
        <dbReference type="ARBA" id="ARBA00022723"/>
    </source>
</evidence>
<dbReference type="SMART" id="SM00399">
    <property type="entry name" value="ZnF_C4"/>
    <property type="match status" value="1"/>
</dbReference>
<keyword evidence="7" id="KW-0804">Transcription</keyword>
<dbReference type="Proteomes" id="UP000036681">
    <property type="component" value="Unplaced"/>
</dbReference>
<sequence>MIEQLVRRTDTVSHTSWTGAGVGFSAACRQCDCSNQLRGRFQNRVLAIPSSVIVKDSDSHFSQPMSFWTPRADASPRPSASMLRAEALCRVCGDRASGRHYGVQSCDGCRGFFKRSIRRSLKYECKESRNCVVDVARRNQCQACRFRKCLAVSMNPHAVLTGIFVALVARMAVSDFGASCVVCHPISVQHERSVLPRTPQMKMTISSSAVYSMVVSQPTFPSCSMKPSKEFSIERLTRCSSPTRPDALIYLSSLVRWLTIAPPFIHLTLHDRRALIASSWHSIFLVNYSSQFSRFCGNPSLL</sequence>
<keyword evidence="5" id="KW-0805">Transcription regulation</keyword>
<dbReference type="SUPFAM" id="SSF48508">
    <property type="entry name" value="Nuclear receptor ligand-binding domain"/>
    <property type="match status" value="1"/>
</dbReference>